<keyword evidence="2" id="KW-0732">Signal</keyword>
<dbReference type="PROSITE" id="PS01186">
    <property type="entry name" value="EGF_2"/>
    <property type="match status" value="1"/>
</dbReference>
<dbReference type="PROSITE" id="PS01187">
    <property type="entry name" value="EGF_CA"/>
    <property type="match status" value="1"/>
</dbReference>
<organism evidence="11 12">
    <name type="scientific">Vitrella brassicaformis (strain CCMP3155)</name>
    <dbReference type="NCBI Taxonomy" id="1169540"/>
    <lineage>
        <taxon>Eukaryota</taxon>
        <taxon>Sar</taxon>
        <taxon>Alveolata</taxon>
        <taxon>Colpodellida</taxon>
        <taxon>Vitrellaceae</taxon>
        <taxon>Vitrella</taxon>
    </lineage>
</organism>
<dbReference type="SMART" id="SM00179">
    <property type="entry name" value="EGF_CA"/>
    <property type="match status" value="2"/>
</dbReference>
<keyword evidence="3" id="KW-0677">Repeat</keyword>
<evidence type="ECO:0000256" key="4">
    <source>
        <dbReference type="ARBA" id="ARBA00023157"/>
    </source>
</evidence>
<dbReference type="EC" id="3.4.21.62" evidence="6"/>
<proteinExistence type="predicted"/>
<gene>
    <name evidence="11" type="ORF">Vbra_3417</name>
</gene>
<evidence type="ECO:0000256" key="6">
    <source>
        <dbReference type="ARBA" id="ARBA00023619"/>
    </source>
</evidence>
<dbReference type="InterPro" id="IPR000152">
    <property type="entry name" value="EGF-type_Asp/Asn_hydroxyl_site"/>
</dbReference>
<name>A0A0G4GZX8_VITBC</name>
<dbReference type="OrthoDB" id="4405280at2759"/>
<dbReference type="PANTHER" id="PTHR24050">
    <property type="entry name" value="PA14 DOMAIN-CONTAINING PROTEIN"/>
    <property type="match status" value="1"/>
</dbReference>
<dbReference type="InParanoid" id="A0A0G4GZX8"/>
<dbReference type="AlphaFoldDB" id="A0A0G4GZX8"/>
<feature type="domain" description="EGF-like" evidence="10">
    <location>
        <begin position="1020"/>
        <end position="1060"/>
    </location>
</feature>
<dbReference type="InterPro" id="IPR036852">
    <property type="entry name" value="Peptidase_S8/S53_dom_sf"/>
</dbReference>
<keyword evidence="12" id="KW-1185">Reference proteome</keyword>
<protein>
    <recommendedName>
        <fullName evidence="6">subtilisin</fullName>
        <ecNumber evidence="6">3.4.21.62</ecNumber>
    </recommendedName>
</protein>
<evidence type="ECO:0000256" key="9">
    <source>
        <dbReference type="SAM" id="Phobius"/>
    </source>
</evidence>
<dbReference type="InterPro" id="IPR009030">
    <property type="entry name" value="Growth_fac_rcpt_cys_sf"/>
</dbReference>
<evidence type="ECO:0000256" key="5">
    <source>
        <dbReference type="ARBA" id="ARBA00023529"/>
    </source>
</evidence>
<evidence type="ECO:0000313" key="12">
    <source>
        <dbReference type="Proteomes" id="UP000041254"/>
    </source>
</evidence>
<keyword evidence="4 7" id="KW-1015">Disulfide bond</keyword>
<dbReference type="VEuPathDB" id="CryptoDB:Vbra_3417"/>
<evidence type="ECO:0000256" key="2">
    <source>
        <dbReference type="ARBA" id="ARBA00022729"/>
    </source>
</evidence>
<keyword evidence="9" id="KW-0812">Transmembrane</keyword>
<dbReference type="CDD" id="cd05562">
    <property type="entry name" value="Peptidases_S53_like"/>
    <property type="match status" value="1"/>
</dbReference>
<dbReference type="InterPro" id="IPR018097">
    <property type="entry name" value="EGF_Ca-bd_CS"/>
</dbReference>
<dbReference type="InterPro" id="IPR034075">
    <property type="entry name" value="Glr3161-like_dom"/>
</dbReference>
<keyword evidence="9" id="KW-0472">Membrane</keyword>
<comment type="catalytic activity">
    <reaction evidence="5">
        <text>Hydrolysis of proteins with broad specificity for peptide bonds, and a preference for a large uncharged residue in P1. Hydrolyzes peptide amides.</text>
        <dbReference type="EC" id="3.4.21.62"/>
    </reaction>
</comment>
<feature type="region of interest" description="Disordered" evidence="8">
    <location>
        <begin position="1"/>
        <end position="27"/>
    </location>
</feature>
<dbReference type="InterPro" id="IPR052235">
    <property type="entry name" value="Nephronectin_domain"/>
</dbReference>
<dbReference type="SMART" id="SM00181">
    <property type="entry name" value="EGF"/>
    <property type="match status" value="3"/>
</dbReference>
<dbReference type="InterPro" id="IPR000209">
    <property type="entry name" value="Peptidase_S8/S53_dom"/>
</dbReference>
<dbReference type="PROSITE" id="PS50026">
    <property type="entry name" value="EGF_3"/>
    <property type="match status" value="2"/>
</dbReference>
<dbReference type="Proteomes" id="UP000041254">
    <property type="component" value="Unassembled WGS sequence"/>
</dbReference>
<dbReference type="Pfam" id="PF00082">
    <property type="entry name" value="Peptidase_S8"/>
    <property type="match status" value="1"/>
</dbReference>
<dbReference type="EMBL" id="CDMY01000908">
    <property type="protein sequence ID" value="CEM36777.1"/>
    <property type="molecule type" value="Genomic_DNA"/>
</dbReference>
<evidence type="ECO:0000256" key="8">
    <source>
        <dbReference type="SAM" id="MobiDB-lite"/>
    </source>
</evidence>
<dbReference type="Pfam" id="PF07645">
    <property type="entry name" value="EGF_CA"/>
    <property type="match status" value="1"/>
</dbReference>
<dbReference type="Gene3D" id="3.40.50.200">
    <property type="entry name" value="Peptidase S8/S53 domain"/>
    <property type="match status" value="2"/>
</dbReference>
<feature type="transmembrane region" description="Helical" evidence="9">
    <location>
        <begin position="1171"/>
        <end position="1197"/>
    </location>
</feature>
<dbReference type="InterPro" id="IPR049883">
    <property type="entry name" value="NOTCH1_EGF-like"/>
</dbReference>
<dbReference type="STRING" id="1169540.A0A0G4GZX8"/>
<evidence type="ECO:0000256" key="1">
    <source>
        <dbReference type="ARBA" id="ARBA00022536"/>
    </source>
</evidence>
<dbReference type="GO" id="GO:0005509">
    <property type="term" value="F:calcium ion binding"/>
    <property type="evidence" value="ECO:0007669"/>
    <property type="project" value="InterPro"/>
</dbReference>
<evidence type="ECO:0000313" key="11">
    <source>
        <dbReference type="EMBL" id="CEM36777.1"/>
    </source>
</evidence>
<evidence type="ECO:0000259" key="10">
    <source>
        <dbReference type="PROSITE" id="PS50026"/>
    </source>
</evidence>
<evidence type="ECO:0000256" key="7">
    <source>
        <dbReference type="PROSITE-ProRule" id="PRU00076"/>
    </source>
</evidence>
<keyword evidence="1 7" id="KW-0245">EGF-like domain</keyword>
<dbReference type="PROSITE" id="PS00010">
    <property type="entry name" value="ASX_HYDROXYL"/>
    <property type="match status" value="1"/>
</dbReference>
<dbReference type="CDD" id="cd00054">
    <property type="entry name" value="EGF_CA"/>
    <property type="match status" value="1"/>
</dbReference>
<feature type="domain" description="EGF-like" evidence="10">
    <location>
        <begin position="1061"/>
        <end position="1105"/>
    </location>
</feature>
<dbReference type="SUPFAM" id="SSF57184">
    <property type="entry name" value="Growth factor receptor domain"/>
    <property type="match status" value="1"/>
</dbReference>
<feature type="disulfide bond" evidence="7">
    <location>
        <begin position="1072"/>
        <end position="1089"/>
    </location>
</feature>
<keyword evidence="9" id="KW-1133">Transmembrane helix</keyword>
<feature type="region of interest" description="Disordered" evidence="8">
    <location>
        <begin position="1225"/>
        <end position="1260"/>
    </location>
</feature>
<dbReference type="PANTHER" id="PTHR24050:SF28">
    <property type="entry name" value="UROMODULIN-LIKE"/>
    <property type="match status" value="1"/>
</dbReference>
<dbReference type="GO" id="GO:0004252">
    <property type="term" value="F:serine-type endopeptidase activity"/>
    <property type="evidence" value="ECO:0007669"/>
    <property type="project" value="UniProtKB-EC"/>
</dbReference>
<dbReference type="GO" id="GO:0006508">
    <property type="term" value="P:proteolysis"/>
    <property type="evidence" value="ECO:0007669"/>
    <property type="project" value="InterPro"/>
</dbReference>
<evidence type="ECO:0000256" key="3">
    <source>
        <dbReference type="ARBA" id="ARBA00022737"/>
    </source>
</evidence>
<accession>A0A0G4GZX8</accession>
<dbReference type="InterPro" id="IPR001881">
    <property type="entry name" value="EGF-like_Ca-bd_dom"/>
</dbReference>
<dbReference type="Gene3D" id="2.10.25.10">
    <property type="entry name" value="Laminin"/>
    <property type="match status" value="1"/>
</dbReference>
<dbReference type="SUPFAM" id="SSF52743">
    <property type="entry name" value="Subtilisin-like"/>
    <property type="match status" value="1"/>
</dbReference>
<dbReference type="InterPro" id="IPR000742">
    <property type="entry name" value="EGF"/>
</dbReference>
<reference evidence="11 12" key="1">
    <citation type="submission" date="2014-11" db="EMBL/GenBank/DDBJ databases">
        <authorList>
            <person name="Zhu J."/>
            <person name="Qi W."/>
            <person name="Song R."/>
        </authorList>
    </citation>
    <scope>NUCLEOTIDE SEQUENCE [LARGE SCALE GENOMIC DNA]</scope>
</reference>
<comment type="caution">
    <text evidence="7">Lacks conserved residue(s) required for the propagation of feature annotation.</text>
</comment>
<sequence>MASPADGGSVAVPRKEREGEPGKPPTAFWGPSRRAVCGLCWSGDSDLRGAHRWLSTTDADCQKLRDTRMTDISDSADTGGFAFKMAEADCQRLREMDKNVILDSALRAFYHEWCAYRRVLQASETVAPSGSETEEDREFALRVDKAGYCVVDCFLHEPYPEDSCGSIRLKDAVCRGRVCSGWLSMSDIPSIESLSAGAGIHRVELSRSFTRAGKTITQGSGSINVTRSTREKYGVDGSGVKVGVIADSFDQKGLPPTGADDRSSGDLPQVQVVSDYSLGRDEGRAVLQIVHDIAPGAQLYYATGFGGLAKFSAAIDQLVDVGCDIIVDDVVHVHESFFHEVVKSAFEHGVAYVSATGNEGLNSYEAPFRSSAVQGPGLGILHDFDYSPGNVDVYQTISIAPDGRLYLVFQWTAPQFSTYGPPGPLHDFDIYLALPSYATTKNMSDILAKSTWDNRGADPVEVLYWTNSNYLNKTFLLMIELVNGPLVADPVILKWIDLGNNGVDKTALTYDTQSPTAFGHVNIPEAFSVGASNYQYFTTDWVSNGTHTPNRASSGGPIPSHFDNEGRRMDPPALVYTPDVVAPDGVDTTFFGGWGDTDATGYPNFFGTSAAAPHVGALMALMKQQDPSLAPRDLYLAVRLTAVSPRKATPMDDKYSFRAGWGVVDGRGALALTDWRKKMSKNTAVMSCASAGGILEQTATNNGLAACCPARCGVCSEIDCESRSHWTHRECCPSVIPTGRMCDEVGRSPCMIDKSRTTFGTCLWAGGIVSTGADRGSAVCCPMECGVCQQGGCEDRPGGVRNCCPKFIFAERETRQCFASGQAPCLDDPPSDQALTCMQSMGGLPSAGGALCCPKRCGKCSVGLCEDPDCCPTPVAGPKQCMTTDRAGKLPCVASGFVGGDRLACPANGMCSLSFSAVAPRPMFQLLIHPTPNARCGSDAPTEPLVDHVIPCRPGRRLVDGVPMAACNVTIDPQAHGVGSGAVTVCGFVPPVDGAEGIGDYRYHWRSYQAAVGSFRLVRERGRCAAVVCPPPRVCVNAGLDGTRCDCPPGYQDNGDGLCRDIDECARGWDGCSYVVGATCENTVGSYTCKCPEFYAFNTTTRRCDPLEGSPCYANPCRDGRCVALGDTLFSCRCYPPYTFDETTQTCVPTINTPAVSRAPQPDRDESSANAGWLISAAVIAAGLILGALIACSCLGWRRRKRLAETPVLKVTDLQQAQGTHCQPAAGEVLKSPTAGAGPSPRLRTPVSASRGGMDLHSPTQLMEKGLSCGHTREI</sequence>